<evidence type="ECO:0000256" key="1">
    <source>
        <dbReference type="SAM" id="MobiDB-lite"/>
    </source>
</evidence>
<dbReference type="EMBL" id="JBHTEY010000004">
    <property type="protein sequence ID" value="MFC7615619.1"/>
    <property type="molecule type" value="Genomic_DNA"/>
</dbReference>
<organism evidence="2 3">
    <name type="scientific">Actinokineospora soli</name>
    <dbReference type="NCBI Taxonomy" id="1048753"/>
    <lineage>
        <taxon>Bacteria</taxon>
        <taxon>Bacillati</taxon>
        <taxon>Actinomycetota</taxon>
        <taxon>Actinomycetes</taxon>
        <taxon>Pseudonocardiales</taxon>
        <taxon>Pseudonocardiaceae</taxon>
        <taxon>Actinokineospora</taxon>
    </lineage>
</organism>
<reference evidence="3" key="1">
    <citation type="journal article" date="2019" name="Int. J. Syst. Evol. Microbiol.">
        <title>The Global Catalogue of Microorganisms (GCM) 10K type strain sequencing project: providing services to taxonomists for standard genome sequencing and annotation.</title>
        <authorList>
            <consortium name="The Broad Institute Genomics Platform"/>
            <consortium name="The Broad Institute Genome Sequencing Center for Infectious Disease"/>
            <person name="Wu L."/>
            <person name="Ma J."/>
        </authorList>
    </citation>
    <scope>NUCLEOTIDE SEQUENCE [LARGE SCALE GENOMIC DNA]</scope>
    <source>
        <strain evidence="3">JCM 17695</strain>
    </source>
</reference>
<keyword evidence="3" id="KW-1185">Reference proteome</keyword>
<sequence>MVVGRCGSRRRCGRSWSAPGGTGSPFADDECGKWYGRSLWSLLTAAQGFTYDGPAKWLAFRQVHQGALGDGDRRGRPQVTVAFGSTMVLTQGQALRVSTRSGTA</sequence>
<feature type="region of interest" description="Disordered" evidence="1">
    <location>
        <begin position="1"/>
        <end position="24"/>
    </location>
</feature>
<comment type="caution">
    <text evidence="2">The sequence shown here is derived from an EMBL/GenBank/DDBJ whole genome shotgun (WGS) entry which is preliminary data.</text>
</comment>
<proteinExistence type="predicted"/>
<evidence type="ECO:0000313" key="3">
    <source>
        <dbReference type="Proteomes" id="UP001596512"/>
    </source>
</evidence>
<evidence type="ECO:0000313" key="2">
    <source>
        <dbReference type="EMBL" id="MFC7615619.1"/>
    </source>
</evidence>
<name>A0ABW2TQK4_9PSEU</name>
<dbReference type="Proteomes" id="UP001596512">
    <property type="component" value="Unassembled WGS sequence"/>
</dbReference>
<gene>
    <name evidence="2" type="ORF">ACFQV2_21065</name>
</gene>
<accession>A0ABW2TQK4</accession>
<protein>
    <submittedName>
        <fullName evidence="2">Uncharacterized protein</fullName>
    </submittedName>
</protein>